<organism evidence="1 2">
    <name type="scientific">Entomophthora muscae</name>
    <dbReference type="NCBI Taxonomy" id="34485"/>
    <lineage>
        <taxon>Eukaryota</taxon>
        <taxon>Fungi</taxon>
        <taxon>Fungi incertae sedis</taxon>
        <taxon>Zoopagomycota</taxon>
        <taxon>Entomophthoromycotina</taxon>
        <taxon>Entomophthoromycetes</taxon>
        <taxon>Entomophthorales</taxon>
        <taxon>Entomophthoraceae</taxon>
        <taxon>Entomophthora</taxon>
    </lineage>
</organism>
<name>A0ACC2STC7_9FUNG</name>
<protein>
    <submittedName>
        <fullName evidence="1">Uncharacterized protein</fullName>
    </submittedName>
</protein>
<keyword evidence="2" id="KW-1185">Reference proteome</keyword>
<gene>
    <name evidence="1" type="ORF">DSO57_1017401</name>
</gene>
<comment type="caution">
    <text evidence="1">The sequence shown here is derived from an EMBL/GenBank/DDBJ whole genome shotgun (WGS) entry which is preliminary data.</text>
</comment>
<dbReference type="Proteomes" id="UP001165960">
    <property type="component" value="Unassembled WGS sequence"/>
</dbReference>
<evidence type="ECO:0000313" key="2">
    <source>
        <dbReference type="Proteomes" id="UP001165960"/>
    </source>
</evidence>
<reference evidence="1" key="1">
    <citation type="submission" date="2022-04" db="EMBL/GenBank/DDBJ databases">
        <title>Genome of the entomopathogenic fungus Entomophthora muscae.</title>
        <authorList>
            <person name="Elya C."/>
            <person name="Lovett B.R."/>
            <person name="Lee E."/>
            <person name="Macias A.M."/>
            <person name="Hajek A.E."/>
            <person name="De Bivort B.L."/>
            <person name="Kasson M.T."/>
            <person name="De Fine Licht H.H."/>
            <person name="Stajich J.E."/>
        </authorList>
    </citation>
    <scope>NUCLEOTIDE SEQUENCE</scope>
    <source>
        <strain evidence="1">Berkeley</strain>
    </source>
</reference>
<dbReference type="EMBL" id="QTSX02004333">
    <property type="protein sequence ID" value="KAJ9065647.1"/>
    <property type="molecule type" value="Genomic_DNA"/>
</dbReference>
<accession>A0ACC2STC7</accession>
<evidence type="ECO:0000313" key="1">
    <source>
        <dbReference type="EMBL" id="KAJ9065647.1"/>
    </source>
</evidence>
<sequence length="99" mass="9843">MSSQPSKVSGTFNNAKGAVRQTAGKVVGSDEMQAKGAAEKAEGQAETQAAKTKGHAEGTGSSVKGSVKDTVGGVIGNEKMQAEGKADKGYGDAKKAANS</sequence>
<proteinExistence type="predicted"/>